<proteinExistence type="predicted"/>
<accession>A0A3P6QG62</accession>
<evidence type="ECO:0000313" key="2">
    <source>
        <dbReference type="EMBL" id="VDK47639.1"/>
    </source>
</evidence>
<feature type="non-terminal residue" evidence="2">
    <location>
        <position position="82"/>
    </location>
</feature>
<name>A0A3P6QG62_DIBLA</name>
<evidence type="ECO:0000256" key="1">
    <source>
        <dbReference type="SAM" id="MobiDB-lite"/>
    </source>
</evidence>
<feature type="region of interest" description="Disordered" evidence="1">
    <location>
        <begin position="32"/>
        <end position="82"/>
    </location>
</feature>
<dbReference type="AlphaFoldDB" id="A0A3P6QG62"/>
<keyword evidence="3" id="KW-1185">Reference proteome</keyword>
<dbReference type="EMBL" id="UYRU01012081">
    <property type="protein sequence ID" value="VDK47639.1"/>
    <property type="molecule type" value="Genomic_DNA"/>
</dbReference>
<protein>
    <submittedName>
        <fullName evidence="2">Uncharacterized protein</fullName>
    </submittedName>
</protein>
<organism evidence="2 3">
    <name type="scientific">Dibothriocephalus latus</name>
    <name type="common">Fish tapeworm</name>
    <name type="synonym">Diphyllobothrium latum</name>
    <dbReference type="NCBI Taxonomy" id="60516"/>
    <lineage>
        <taxon>Eukaryota</taxon>
        <taxon>Metazoa</taxon>
        <taxon>Spiralia</taxon>
        <taxon>Lophotrochozoa</taxon>
        <taxon>Platyhelminthes</taxon>
        <taxon>Cestoda</taxon>
        <taxon>Eucestoda</taxon>
        <taxon>Diphyllobothriidea</taxon>
        <taxon>Diphyllobothriidae</taxon>
        <taxon>Dibothriocephalus</taxon>
    </lineage>
</organism>
<dbReference type="Proteomes" id="UP000281553">
    <property type="component" value="Unassembled WGS sequence"/>
</dbReference>
<gene>
    <name evidence="2" type="ORF">DILT_LOCUS1613</name>
</gene>
<evidence type="ECO:0000313" key="3">
    <source>
        <dbReference type="Proteomes" id="UP000281553"/>
    </source>
</evidence>
<sequence length="82" mass="8689">MNYILTAPRVRPVVSDQRSKLEGPQLRLVNGRADVGSTTRPVPRSAVPTIALRPRDLDNPASSPAAAAAAGQSPFPETTRLS</sequence>
<feature type="compositionally biased region" description="Low complexity" evidence="1">
    <location>
        <begin position="60"/>
        <end position="70"/>
    </location>
</feature>
<reference evidence="2 3" key="1">
    <citation type="submission" date="2018-11" db="EMBL/GenBank/DDBJ databases">
        <authorList>
            <consortium name="Pathogen Informatics"/>
        </authorList>
    </citation>
    <scope>NUCLEOTIDE SEQUENCE [LARGE SCALE GENOMIC DNA]</scope>
</reference>